<feature type="non-terminal residue" evidence="5">
    <location>
        <position position="499"/>
    </location>
</feature>
<dbReference type="STRING" id="703135.A0A2A9NXW5"/>
<dbReference type="PROSITE" id="PS51767">
    <property type="entry name" value="PEPTIDASE_A1"/>
    <property type="match status" value="1"/>
</dbReference>
<dbReference type="AlphaFoldDB" id="A0A2A9NXW5"/>
<dbReference type="PANTHER" id="PTHR47966:SF57">
    <property type="entry name" value="PEPTIDASE A1 DOMAIN-CONTAINING PROTEIN"/>
    <property type="match status" value="1"/>
</dbReference>
<protein>
    <recommendedName>
        <fullName evidence="4">Peptidase A1 domain-containing protein</fullName>
    </recommendedName>
</protein>
<dbReference type="GO" id="GO:0004190">
    <property type="term" value="F:aspartic-type endopeptidase activity"/>
    <property type="evidence" value="ECO:0007669"/>
    <property type="project" value="InterPro"/>
</dbReference>
<sequence>MSPSYSKGKLKGKQRAVSPRDEGSGGRDGIVLPLDLVGSGIYDAAYTLPLRIGRNPKSFSLQVDTGSSDLASRYPWVASTSCTTSSCGGTGGKLYDPSNATPTDVTFDITYLQGFVKGPVVWDRVEVGGYSIENQALAAAAIVTDEALTPNFNGILGLALPLNSIIAANILPVTDNDPDGAAWASNLFSITPVASAPSARFLSLSLSRPGSDRVPSFLGIGRHPSNLVQDPSKVRYSTLVGDRSGILFWKVTVRAITVYVNGFPRSVEVGRSNTGAVFPSAVLDSGVPYILTTSKIANGIYGALGIGPGADGKYYVPCGMPLNMSITLDDRPEIPLHPLDLTAEPPTDNQAQFCIGLIQAADPQLSNPSSGIGDMILGVPFMRNTYTVMAYTAPSDDGTFSESIASTGSGGRATDSTIRPKLGLMSLTDPATALDEFNTVRLLNQPISTSNHSNGTSSGSGGKKLSVGVIVLLGLVGFFSLCCALFGIRWFLLKRRYKK</sequence>
<feature type="region of interest" description="Disordered" evidence="2">
    <location>
        <begin position="1"/>
        <end position="29"/>
    </location>
</feature>
<dbReference type="PRINTS" id="PR00792">
    <property type="entry name" value="PEPSIN"/>
</dbReference>
<feature type="domain" description="Peptidase A1" evidence="4">
    <location>
        <begin position="46"/>
        <end position="401"/>
    </location>
</feature>
<evidence type="ECO:0000256" key="1">
    <source>
        <dbReference type="ARBA" id="ARBA00007447"/>
    </source>
</evidence>
<dbReference type="Pfam" id="PF00026">
    <property type="entry name" value="Asp"/>
    <property type="match status" value="2"/>
</dbReference>
<keyword evidence="6" id="KW-1185">Reference proteome</keyword>
<proteinExistence type="inferred from homology"/>
<keyword evidence="3" id="KW-0812">Transmembrane</keyword>
<dbReference type="InterPro" id="IPR034164">
    <property type="entry name" value="Pepsin-like_dom"/>
</dbReference>
<gene>
    <name evidence="5" type="ORF">AMATHDRAFT_137710</name>
</gene>
<name>A0A2A9NXW5_9AGAR</name>
<dbReference type="InterPro" id="IPR001461">
    <property type="entry name" value="Aspartic_peptidase_A1"/>
</dbReference>
<dbReference type="CDD" id="cd05471">
    <property type="entry name" value="pepsin_like"/>
    <property type="match status" value="1"/>
</dbReference>
<dbReference type="InterPro" id="IPR021109">
    <property type="entry name" value="Peptidase_aspartic_dom_sf"/>
</dbReference>
<dbReference type="InterPro" id="IPR033121">
    <property type="entry name" value="PEPTIDASE_A1"/>
</dbReference>
<evidence type="ECO:0000313" key="5">
    <source>
        <dbReference type="EMBL" id="PFH53321.1"/>
    </source>
</evidence>
<dbReference type="SUPFAM" id="SSF50630">
    <property type="entry name" value="Acid proteases"/>
    <property type="match status" value="1"/>
</dbReference>
<dbReference type="EMBL" id="KZ301974">
    <property type="protein sequence ID" value="PFH53321.1"/>
    <property type="molecule type" value="Genomic_DNA"/>
</dbReference>
<evidence type="ECO:0000313" key="6">
    <source>
        <dbReference type="Proteomes" id="UP000242287"/>
    </source>
</evidence>
<dbReference type="Proteomes" id="UP000242287">
    <property type="component" value="Unassembled WGS sequence"/>
</dbReference>
<feature type="transmembrane region" description="Helical" evidence="3">
    <location>
        <begin position="467"/>
        <end position="492"/>
    </location>
</feature>
<dbReference type="Gene3D" id="2.40.70.10">
    <property type="entry name" value="Acid Proteases"/>
    <property type="match status" value="2"/>
</dbReference>
<dbReference type="GO" id="GO:0006508">
    <property type="term" value="P:proteolysis"/>
    <property type="evidence" value="ECO:0007669"/>
    <property type="project" value="InterPro"/>
</dbReference>
<organism evidence="5 6">
    <name type="scientific">Amanita thiersii Skay4041</name>
    <dbReference type="NCBI Taxonomy" id="703135"/>
    <lineage>
        <taxon>Eukaryota</taxon>
        <taxon>Fungi</taxon>
        <taxon>Dikarya</taxon>
        <taxon>Basidiomycota</taxon>
        <taxon>Agaricomycotina</taxon>
        <taxon>Agaricomycetes</taxon>
        <taxon>Agaricomycetidae</taxon>
        <taxon>Agaricales</taxon>
        <taxon>Pluteineae</taxon>
        <taxon>Amanitaceae</taxon>
        <taxon>Amanita</taxon>
    </lineage>
</organism>
<keyword evidence="3" id="KW-1133">Transmembrane helix</keyword>
<comment type="similarity">
    <text evidence="1">Belongs to the peptidase A1 family.</text>
</comment>
<reference evidence="5 6" key="1">
    <citation type="submission" date="2014-02" db="EMBL/GenBank/DDBJ databases">
        <title>Transposable element dynamics among asymbiotic and ectomycorrhizal Amanita fungi.</title>
        <authorList>
            <consortium name="DOE Joint Genome Institute"/>
            <person name="Hess J."/>
            <person name="Skrede I."/>
            <person name="Wolfe B."/>
            <person name="LaButti K."/>
            <person name="Ohm R.A."/>
            <person name="Grigoriev I.V."/>
            <person name="Pringle A."/>
        </authorList>
    </citation>
    <scope>NUCLEOTIDE SEQUENCE [LARGE SCALE GENOMIC DNA]</scope>
    <source>
        <strain evidence="5 6">SKay4041</strain>
    </source>
</reference>
<evidence type="ECO:0000259" key="4">
    <source>
        <dbReference type="PROSITE" id="PS51767"/>
    </source>
</evidence>
<evidence type="ECO:0000256" key="3">
    <source>
        <dbReference type="SAM" id="Phobius"/>
    </source>
</evidence>
<dbReference type="PANTHER" id="PTHR47966">
    <property type="entry name" value="BETA-SITE APP-CLEAVING ENZYME, ISOFORM A-RELATED"/>
    <property type="match status" value="1"/>
</dbReference>
<accession>A0A2A9NXW5</accession>
<dbReference type="OrthoDB" id="2747330at2759"/>
<keyword evidence="3" id="KW-0472">Membrane</keyword>
<evidence type="ECO:0000256" key="2">
    <source>
        <dbReference type="SAM" id="MobiDB-lite"/>
    </source>
</evidence>